<evidence type="ECO:0000256" key="1">
    <source>
        <dbReference type="SAM" id="MobiDB-lite"/>
    </source>
</evidence>
<reference evidence="2 3" key="1">
    <citation type="submission" date="2020-07" db="EMBL/GenBank/DDBJ databases">
        <title>Comparative genomics of pyrophilous fungi reveals a link between fire events and developmental genes.</title>
        <authorList>
            <consortium name="DOE Joint Genome Institute"/>
            <person name="Steindorff A.S."/>
            <person name="Carver A."/>
            <person name="Calhoun S."/>
            <person name="Stillman K."/>
            <person name="Liu H."/>
            <person name="Lipzen A."/>
            <person name="Pangilinan J."/>
            <person name="Labutti K."/>
            <person name="Bruns T.D."/>
            <person name="Grigoriev I.V."/>
        </authorList>
    </citation>
    <scope>NUCLEOTIDE SEQUENCE [LARGE SCALE GENOMIC DNA]</scope>
    <source>
        <strain evidence="2 3">CBS 144469</strain>
    </source>
</reference>
<feature type="compositionally biased region" description="Acidic residues" evidence="1">
    <location>
        <begin position="335"/>
        <end position="346"/>
    </location>
</feature>
<accession>A0A8H6MBR0</accession>
<feature type="compositionally biased region" description="Acidic residues" evidence="1">
    <location>
        <begin position="266"/>
        <end position="275"/>
    </location>
</feature>
<comment type="caution">
    <text evidence="2">The sequence shown here is derived from an EMBL/GenBank/DDBJ whole genome shotgun (WGS) entry which is preliminary data.</text>
</comment>
<feature type="region of interest" description="Disordered" evidence="1">
    <location>
        <begin position="255"/>
        <end position="282"/>
    </location>
</feature>
<feature type="region of interest" description="Disordered" evidence="1">
    <location>
        <begin position="335"/>
        <end position="386"/>
    </location>
</feature>
<name>A0A8H6MBR0_9AGAR</name>
<keyword evidence="3" id="KW-1185">Reference proteome</keyword>
<evidence type="ECO:0000313" key="2">
    <source>
        <dbReference type="EMBL" id="KAF6758297.1"/>
    </source>
</evidence>
<feature type="compositionally biased region" description="Gly residues" evidence="1">
    <location>
        <begin position="349"/>
        <end position="364"/>
    </location>
</feature>
<organism evidence="2 3">
    <name type="scientific">Ephemerocybe angulata</name>
    <dbReference type="NCBI Taxonomy" id="980116"/>
    <lineage>
        <taxon>Eukaryota</taxon>
        <taxon>Fungi</taxon>
        <taxon>Dikarya</taxon>
        <taxon>Basidiomycota</taxon>
        <taxon>Agaricomycotina</taxon>
        <taxon>Agaricomycetes</taxon>
        <taxon>Agaricomycetidae</taxon>
        <taxon>Agaricales</taxon>
        <taxon>Agaricineae</taxon>
        <taxon>Psathyrellaceae</taxon>
        <taxon>Ephemerocybe</taxon>
    </lineage>
</organism>
<dbReference type="AlphaFoldDB" id="A0A8H6MBR0"/>
<dbReference type="Proteomes" id="UP000521943">
    <property type="component" value="Unassembled WGS sequence"/>
</dbReference>
<protein>
    <submittedName>
        <fullName evidence="2">Uncharacterized protein</fullName>
    </submittedName>
</protein>
<gene>
    <name evidence="2" type="ORF">DFP72DRAFT_191563</name>
</gene>
<feature type="region of interest" description="Disordered" evidence="1">
    <location>
        <begin position="163"/>
        <end position="210"/>
    </location>
</feature>
<feature type="compositionally biased region" description="Gly residues" evidence="1">
    <location>
        <begin position="376"/>
        <end position="386"/>
    </location>
</feature>
<evidence type="ECO:0000313" key="3">
    <source>
        <dbReference type="Proteomes" id="UP000521943"/>
    </source>
</evidence>
<sequence>MAHPESHSLIRRLPRKIHLHLLLQGFGRSAGGHTFLDEFLEANIYLPQGPFYDGVAAGLEASGGYLRHPPLASGVVRLENGAAASKYGLNGITSIPIEPLLNHQYWGEIGCEAVEYKESCSQWKQPIVPIPIVPVYYDSDSSDEADYPNYWARGSTAAHQSYSGYHHDTYGPEGSDSDVEDVEDYQGSNDHDALPHSYGGEYLDDSYDEGTAVGTGYLEIVEGDSEDEADHDVHYEETGIAEDLLERAYEYDYGSESGDVQNEPEYGGDPEEYGDDSGHSGHEEVEVVDEEEHLTVEVDYSVFEDPGIAEDVLQSIFDEGIPEDEVVYVEEEIAEDMDPVLDDYAGDSDYGGGDYDDGGYGSDGAGDYDYDDGGYDDYGGGYSDYD</sequence>
<proteinExistence type="predicted"/>
<dbReference type="EMBL" id="JACGCI010000019">
    <property type="protein sequence ID" value="KAF6758297.1"/>
    <property type="molecule type" value="Genomic_DNA"/>
</dbReference>
<feature type="compositionally biased region" description="Acidic residues" evidence="1">
    <location>
        <begin position="175"/>
        <end position="184"/>
    </location>
</feature>
<feature type="compositionally biased region" description="Acidic residues" evidence="1">
    <location>
        <begin position="366"/>
        <end position="375"/>
    </location>
</feature>